<dbReference type="AlphaFoldDB" id="A0A1T2L7V4"/>
<dbReference type="EMBL" id="MPRL01000015">
    <property type="protein sequence ID" value="OOZ41026.1"/>
    <property type="molecule type" value="Genomic_DNA"/>
</dbReference>
<protein>
    <recommendedName>
        <fullName evidence="3">DUF3549 domain-containing protein</fullName>
    </recommendedName>
</protein>
<comment type="caution">
    <text evidence="1">The sequence shown here is derived from an EMBL/GenBank/DDBJ whole genome shotgun (WGS) entry which is preliminary data.</text>
</comment>
<accession>A0A1T2L7V4</accession>
<organism evidence="1 2">
    <name type="scientific">Solemya pervernicosa gill symbiont</name>
    <dbReference type="NCBI Taxonomy" id="642797"/>
    <lineage>
        <taxon>Bacteria</taxon>
        <taxon>Pseudomonadati</taxon>
        <taxon>Pseudomonadota</taxon>
        <taxon>Gammaproteobacteria</taxon>
        <taxon>sulfur-oxidizing symbionts</taxon>
    </lineage>
</organism>
<evidence type="ECO:0000313" key="1">
    <source>
        <dbReference type="EMBL" id="OOZ41026.1"/>
    </source>
</evidence>
<name>A0A1T2L7V4_9GAMM</name>
<reference evidence="1 2" key="1">
    <citation type="submission" date="2016-11" db="EMBL/GenBank/DDBJ databases">
        <title>Mixed transmission modes and dynamic genome evolution in an obligate animal-bacterial symbiosis.</title>
        <authorList>
            <person name="Russell S.L."/>
            <person name="Corbett-Detig R.B."/>
            <person name="Cavanaugh C.M."/>
        </authorList>
    </citation>
    <scope>NUCLEOTIDE SEQUENCE [LARGE SCALE GENOMIC DNA]</scope>
    <source>
        <strain evidence="1">Sveles-Q1</strain>
    </source>
</reference>
<dbReference type="Pfam" id="PF12069">
    <property type="entry name" value="DUF3549"/>
    <property type="match status" value="1"/>
</dbReference>
<sequence>MAEAAVTIGGLLESGRYDYQAFDIGRGVHAIERIQFEQFEACIAPYLYPLKQHAWLAILGWNPDNREEHFVWFLKFPLDEQSKLNQAARDDFLSQLVEAFGTAHASDEVGSALSESPYGIKPREETMALFHAKALKQLDQPPSRFFEHAHSYFSGEAGFDQWAFVGLQGIADLASRLDEGDNSTLLAKALPHLPNQPFSAVVIAIESEAPGESIAAAIEARADAELAGDEIDIALLVASVRGLSTSPDSDRRRALLRRLLNSSQGTDIELLAAIAGRCWNDLKEPTLAVSYLDALAENSAGEAGFNAIMSDLLYIPGLREPLLQRLRDPERSEKLAAAFGKLFGA</sequence>
<evidence type="ECO:0008006" key="3">
    <source>
        <dbReference type="Google" id="ProtNLM"/>
    </source>
</evidence>
<evidence type="ECO:0000313" key="2">
    <source>
        <dbReference type="Proteomes" id="UP000191110"/>
    </source>
</evidence>
<gene>
    <name evidence="1" type="ORF">BOW53_05760</name>
</gene>
<dbReference type="InterPro" id="IPR021936">
    <property type="entry name" value="DUF3549"/>
</dbReference>
<keyword evidence="2" id="KW-1185">Reference proteome</keyword>
<dbReference type="RefSeq" id="WP_172840194.1">
    <property type="nucleotide sequence ID" value="NZ_MPRL01000015.1"/>
</dbReference>
<dbReference type="Proteomes" id="UP000191110">
    <property type="component" value="Unassembled WGS sequence"/>
</dbReference>
<proteinExistence type="predicted"/>